<dbReference type="PANTHER" id="PTHR43283:SF7">
    <property type="entry name" value="BETA-LACTAMASE-RELATED DOMAIN-CONTAINING PROTEIN"/>
    <property type="match status" value="1"/>
</dbReference>
<feature type="domain" description="Beta-lactamase-related" evidence="3">
    <location>
        <begin position="78"/>
        <end position="342"/>
    </location>
</feature>
<comment type="caution">
    <text evidence="4">The sequence shown here is derived from an EMBL/GenBank/DDBJ whole genome shotgun (WGS) entry which is preliminary data.</text>
</comment>
<dbReference type="EMBL" id="BAAAQX010000041">
    <property type="protein sequence ID" value="GAA2214481.1"/>
    <property type="molecule type" value="Genomic_DNA"/>
</dbReference>
<evidence type="ECO:0000256" key="2">
    <source>
        <dbReference type="SAM" id="SignalP"/>
    </source>
</evidence>
<protein>
    <submittedName>
        <fullName evidence="4">Serine hydrolase</fullName>
    </submittedName>
</protein>
<keyword evidence="5" id="KW-1185">Reference proteome</keyword>
<evidence type="ECO:0000313" key="5">
    <source>
        <dbReference type="Proteomes" id="UP001499843"/>
    </source>
</evidence>
<feature type="signal peptide" evidence="2">
    <location>
        <begin position="1"/>
        <end position="18"/>
    </location>
</feature>
<name>A0ABN3CY72_9ACTN</name>
<feature type="region of interest" description="Disordered" evidence="1">
    <location>
        <begin position="33"/>
        <end position="59"/>
    </location>
</feature>
<feature type="chain" id="PRO_5046733655" evidence="2">
    <location>
        <begin position="19"/>
        <end position="359"/>
    </location>
</feature>
<gene>
    <name evidence="4" type="ORF">GCM10009850_099460</name>
</gene>
<dbReference type="GO" id="GO:0016787">
    <property type="term" value="F:hydrolase activity"/>
    <property type="evidence" value="ECO:0007669"/>
    <property type="project" value="UniProtKB-KW"/>
</dbReference>
<keyword evidence="4" id="KW-0378">Hydrolase</keyword>
<dbReference type="InterPro" id="IPR050789">
    <property type="entry name" value="Diverse_Enzym_Activities"/>
</dbReference>
<dbReference type="InterPro" id="IPR001466">
    <property type="entry name" value="Beta-lactam-related"/>
</dbReference>
<reference evidence="4 5" key="1">
    <citation type="journal article" date="2019" name="Int. J. Syst. Evol. Microbiol.">
        <title>The Global Catalogue of Microorganisms (GCM) 10K type strain sequencing project: providing services to taxonomists for standard genome sequencing and annotation.</title>
        <authorList>
            <consortium name="The Broad Institute Genomics Platform"/>
            <consortium name="The Broad Institute Genome Sequencing Center for Infectious Disease"/>
            <person name="Wu L."/>
            <person name="Ma J."/>
        </authorList>
    </citation>
    <scope>NUCLEOTIDE SEQUENCE [LARGE SCALE GENOMIC DNA]</scope>
    <source>
        <strain evidence="4 5">JCM 16114</strain>
    </source>
</reference>
<evidence type="ECO:0000256" key="1">
    <source>
        <dbReference type="SAM" id="MobiDB-lite"/>
    </source>
</evidence>
<organism evidence="4 5">
    <name type="scientific">Nonomuraea monospora</name>
    <dbReference type="NCBI Taxonomy" id="568818"/>
    <lineage>
        <taxon>Bacteria</taxon>
        <taxon>Bacillati</taxon>
        <taxon>Actinomycetota</taxon>
        <taxon>Actinomycetes</taxon>
        <taxon>Streptosporangiales</taxon>
        <taxon>Streptosporangiaceae</taxon>
        <taxon>Nonomuraea</taxon>
    </lineage>
</organism>
<dbReference type="Proteomes" id="UP001499843">
    <property type="component" value="Unassembled WGS sequence"/>
</dbReference>
<dbReference type="PANTHER" id="PTHR43283">
    <property type="entry name" value="BETA-LACTAMASE-RELATED"/>
    <property type="match status" value="1"/>
</dbReference>
<sequence length="359" mass="39064">MVPVLALLASAGCSGATAAVDCERIAGDGRTFYEDDPAYPDPVNDDADWPPSPPEAAGMDPALLDEGLDRLGENASLLSALVVRHGRLVAERYFHGGGARRSGNVHSASKSVLQALAHLAVARGHLGGLDDPVARYLPEYFGGDPAKQKITVRHLLTMRSGLDWTEDVTEYRIEREPDRVRAIIGRPLVSAPGATYNYSTGDTHVLSAVLQRATRMGTCQFAHRYLFGPMGVTAEHWGRDAQGVYSGGYNLYLTPRELAKFGLLYLHGGRWEGRELVPRSAVRAAQARTTRVDDTFGYAEGWWTRTVAGRFMYFAWGYGGQFVHVIPGADLVFVTSTNGDEELDVTAFVRDHLLPSATG</sequence>
<accession>A0ABN3CY72</accession>
<evidence type="ECO:0000259" key="3">
    <source>
        <dbReference type="Pfam" id="PF00144"/>
    </source>
</evidence>
<keyword evidence="2" id="KW-0732">Signal</keyword>
<dbReference type="Pfam" id="PF00144">
    <property type="entry name" value="Beta-lactamase"/>
    <property type="match status" value="1"/>
</dbReference>
<dbReference type="InterPro" id="IPR012338">
    <property type="entry name" value="Beta-lactam/transpept-like"/>
</dbReference>
<dbReference type="Gene3D" id="3.40.710.10">
    <property type="entry name" value="DD-peptidase/beta-lactamase superfamily"/>
    <property type="match status" value="1"/>
</dbReference>
<feature type="compositionally biased region" description="Acidic residues" evidence="1">
    <location>
        <begin position="34"/>
        <end position="48"/>
    </location>
</feature>
<evidence type="ECO:0000313" key="4">
    <source>
        <dbReference type="EMBL" id="GAA2214481.1"/>
    </source>
</evidence>
<dbReference type="SUPFAM" id="SSF56601">
    <property type="entry name" value="beta-lactamase/transpeptidase-like"/>
    <property type="match status" value="1"/>
</dbReference>
<proteinExistence type="predicted"/>